<dbReference type="EMBL" id="KN882125">
    <property type="protein sequence ID" value="KIY43063.1"/>
    <property type="molecule type" value="Genomic_DNA"/>
</dbReference>
<dbReference type="Proteomes" id="UP000054144">
    <property type="component" value="Unassembled WGS sequence"/>
</dbReference>
<gene>
    <name evidence="1" type="ORF">FISHEDRAFT_78872</name>
</gene>
<protein>
    <submittedName>
        <fullName evidence="1">Uncharacterized protein</fullName>
    </submittedName>
</protein>
<proteinExistence type="predicted"/>
<evidence type="ECO:0000313" key="2">
    <source>
        <dbReference type="Proteomes" id="UP000054144"/>
    </source>
</evidence>
<dbReference type="Gene3D" id="3.50.50.60">
    <property type="entry name" value="FAD/NAD(P)-binding domain"/>
    <property type="match status" value="1"/>
</dbReference>
<dbReference type="AlphaFoldDB" id="A0A0D6ZZS9"/>
<accession>A0A0D6ZZS9</accession>
<dbReference type="InterPro" id="IPR036188">
    <property type="entry name" value="FAD/NAD-bd_sf"/>
</dbReference>
<reference evidence="1 2" key="1">
    <citation type="journal article" date="2015" name="Fungal Genet. Biol.">
        <title>Evolution of novel wood decay mechanisms in Agaricales revealed by the genome sequences of Fistulina hepatica and Cylindrobasidium torrendii.</title>
        <authorList>
            <person name="Floudas D."/>
            <person name="Held B.W."/>
            <person name="Riley R."/>
            <person name="Nagy L.G."/>
            <person name="Koehler G."/>
            <person name="Ransdell A.S."/>
            <person name="Younus H."/>
            <person name="Chow J."/>
            <person name="Chiniquy J."/>
            <person name="Lipzen A."/>
            <person name="Tritt A."/>
            <person name="Sun H."/>
            <person name="Haridas S."/>
            <person name="LaButti K."/>
            <person name="Ohm R.A."/>
            <person name="Kues U."/>
            <person name="Blanchette R.A."/>
            <person name="Grigoriev I.V."/>
            <person name="Minto R.E."/>
            <person name="Hibbett D.S."/>
        </authorList>
    </citation>
    <scope>NUCLEOTIDE SEQUENCE [LARGE SCALE GENOMIC DNA]</scope>
    <source>
        <strain evidence="1 2">ATCC 64428</strain>
    </source>
</reference>
<keyword evidence="2" id="KW-1185">Reference proteome</keyword>
<dbReference type="OrthoDB" id="5046242at2759"/>
<evidence type="ECO:0000313" key="1">
    <source>
        <dbReference type="EMBL" id="KIY43063.1"/>
    </source>
</evidence>
<name>A0A0D6ZZS9_9AGAR</name>
<sequence length="164" mass="18269">MPLTPEEATVFSAVARTPYWSGAVATKVPNDFYYFQNPPIPFGEPAAFVRLFNESNIATTWSWGGSNTTTDIAYTFLLQTLGRINKDPRNVSETSTPVTGDDVKLFTDQDYFPHFETLDLAAGIYDQYNALQGKNNTYYTSGLNGFELVEFAIRAGQDLVASFF</sequence>
<organism evidence="1 2">
    <name type="scientific">Fistulina hepatica ATCC 64428</name>
    <dbReference type="NCBI Taxonomy" id="1128425"/>
    <lineage>
        <taxon>Eukaryota</taxon>
        <taxon>Fungi</taxon>
        <taxon>Dikarya</taxon>
        <taxon>Basidiomycota</taxon>
        <taxon>Agaricomycotina</taxon>
        <taxon>Agaricomycetes</taxon>
        <taxon>Agaricomycetidae</taxon>
        <taxon>Agaricales</taxon>
        <taxon>Fistulinaceae</taxon>
        <taxon>Fistulina</taxon>
    </lineage>
</organism>